<evidence type="ECO:0000313" key="3">
    <source>
        <dbReference type="EMBL" id="RLC37384.1"/>
    </source>
</evidence>
<dbReference type="Pfam" id="PF18920">
    <property type="entry name" value="DUF5671"/>
    <property type="match status" value="1"/>
</dbReference>
<feature type="transmembrane region" description="Helical" evidence="1">
    <location>
        <begin position="166"/>
        <end position="186"/>
    </location>
</feature>
<keyword evidence="1" id="KW-1133">Transmembrane helix</keyword>
<dbReference type="EMBL" id="QMNG01000005">
    <property type="protein sequence ID" value="RLC37384.1"/>
    <property type="molecule type" value="Genomic_DNA"/>
</dbReference>
<feature type="domain" description="DUF5671" evidence="2">
    <location>
        <begin position="13"/>
        <end position="144"/>
    </location>
</feature>
<reference evidence="3 4" key="1">
    <citation type="submission" date="2018-06" db="EMBL/GenBank/DDBJ databases">
        <title>Extensive metabolic versatility and redundancy in microbially diverse, dynamic hydrothermal sediments.</title>
        <authorList>
            <person name="Dombrowski N."/>
            <person name="Teske A."/>
            <person name="Baker B.J."/>
        </authorList>
    </citation>
    <scope>NUCLEOTIDE SEQUENCE [LARGE SCALE GENOMIC DNA]</scope>
    <source>
        <strain evidence="3">B79_G16</strain>
    </source>
</reference>
<feature type="transmembrane region" description="Helical" evidence="1">
    <location>
        <begin position="128"/>
        <end position="145"/>
    </location>
</feature>
<evidence type="ECO:0000256" key="1">
    <source>
        <dbReference type="SAM" id="Phobius"/>
    </source>
</evidence>
<evidence type="ECO:0000259" key="2">
    <source>
        <dbReference type="Pfam" id="PF18920"/>
    </source>
</evidence>
<dbReference type="AlphaFoldDB" id="A0A420ZD61"/>
<name>A0A420ZD61_UNCK3</name>
<feature type="transmembrane region" description="Helical" evidence="1">
    <location>
        <begin position="56"/>
        <end position="75"/>
    </location>
</feature>
<proteinExistence type="predicted"/>
<keyword evidence="1" id="KW-0472">Membrane</keyword>
<feature type="transmembrane region" description="Helical" evidence="1">
    <location>
        <begin position="95"/>
        <end position="122"/>
    </location>
</feature>
<gene>
    <name evidence="3" type="ORF">DRH29_02175</name>
</gene>
<dbReference type="Proteomes" id="UP000281261">
    <property type="component" value="Unassembled WGS sequence"/>
</dbReference>
<accession>A0A420ZD61</accession>
<dbReference type="InterPro" id="IPR043728">
    <property type="entry name" value="DUF5671"/>
</dbReference>
<organism evidence="3 4">
    <name type="scientific">candidate division Kazan bacterium</name>
    <dbReference type="NCBI Taxonomy" id="2202143"/>
    <lineage>
        <taxon>Bacteria</taxon>
        <taxon>Bacteria division Kazan-3B-28</taxon>
    </lineage>
</organism>
<comment type="caution">
    <text evidence="3">The sequence shown here is derived from an EMBL/GenBank/DDBJ whole genome shotgun (WGS) entry which is preliminary data.</text>
</comment>
<evidence type="ECO:0000313" key="4">
    <source>
        <dbReference type="Proteomes" id="UP000281261"/>
    </source>
</evidence>
<protein>
    <recommendedName>
        <fullName evidence="2">DUF5671 domain-containing protein</fullName>
    </recommendedName>
</protein>
<sequence>MNESRYNLARDGFVYLLSYATLVISSVGFNFLAKALVNRFLPDAVDFGNFLNDSAIIGFLAAVIIAFPIFLYINWLANRMLGSGKMRHNTGVRHWLIYITLVVVILIIIWQLIALFISFLGGTLVSRFLIHTAITLSIAAAILGYQWWHLKFFDGNQRRLGSGFKIFEWVVVILVTATVVGTFFIIDSPAVRRVKRLDATRVERLSSLQENIQSFYGWGKDVGHGRLPKTLDELIQDPRVYIAEDGMVDPVTKERFKYRVLTGTTYELCATFDTEFTAEDKDDSRLASPEPSSRFQRFYHGIGLTCFDLSVE</sequence>
<keyword evidence="1" id="KW-0812">Transmembrane</keyword>
<feature type="transmembrane region" description="Helical" evidence="1">
    <location>
        <begin position="12"/>
        <end position="36"/>
    </location>
</feature>